<dbReference type="Pfam" id="PF16461">
    <property type="entry name" value="Phage_TTP_12"/>
    <property type="match status" value="1"/>
</dbReference>
<organism evidence="2 4">
    <name type="scientific">Klebsiella pneumoniae subsp. pneumoniae</name>
    <dbReference type="NCBI Taxonomy" id="72407"/>
    <lineage>
        <taxon>Bacteria</taxon>
        <taxon>Pseudomonadati</taxon>
        <taxon>Pseudomonadota</taxon>
        <taxon>Gammaproteobacteria</taxon>
        <taxon>Enterobacterales</taxon>
        <taxon>Enterobacteriaceae</taxon>
        <taxon>Klebsiella/Raoultella group</taxon>
        <taxon>Klebsiella</taxon>
        <taxon>Klebsiella pneumoniae complex</taxon>
    </lineage>
</organism>
<reference evidence="2 4" key="1">
    <citation type="submission" date="2018-06" db="EMBL/GenBank/DDBJ databases">
        <authorList>
            <consortium name="Pathogen Informatics"/>
            <person name="Doyle S."/>
        </authorList>
    </citation>
    <scope>NUCLEOTIDE SEQUENCE [LARGE SCALE GENOMIC DNA]</scope>
    <source>
        <strain evidence="2 4">NCTC9504</strain>
    </source>
</reference>
<evidence type="ECO:0000313" key="2">
    <source>
        <dbReference type="EMBL" id="STU55394.1"/>
    </source>
</evidence>
<evidence type="ECO:0000259" key="1">
    <source>
        <dbReference type="Pfam" id="PF16461"/>
    </source>
</evidence>
<gene>
    <name evidence="2" type="ORF">NCTC9504_00286</name>
    <name evidence="3" type="ORF">NCTC9504_02571</name>
</gene>
<dbReference type="EMBL" id="UGMA01000004">
    <property type="protein sequence ID" value="STU55394.1"/>
    <property type="molecule type" value="Genomic_DNA"/>
</dbReference>
<dbReference type="InterPro" id="IPR032494">
    <property type="entry name" value="Phage_TTP_N"/>
</dbReference>
<proteinExistence type="predicted"/>
<sequence>MPTPTPTTPTKGAGTTFWIYTGTGDPYDDPLSDVGWTRTAKIKEITPGELTAESYDDSYIDDDAPDWDSTAQGVKSAGQSSVTLAWKPGESGQQDLVDWFMSGDEKAYKIKYPNGAVDIFTGWVNSLGKTIARNEVITRSAQITNKGKPSLAEDNASTTP</sequence>
<name>A0A377YZJ2_KLEPN</name>
<dbReference type="Proteomes" id="UP000254020">
    <property type="component" value="Unassembled WGS sequence"/>
</dbReference>
<dbReference type="AlphaFoldDB" id="A0A377YZJ2"/>
<dbReference type="Gene3D" id="4.10.410.40">
    <property type="match status" value="1"/>
</dbReference>
<feature type="domain" description="Lambda phage tail tube protein N-terminal" evidence="1">
    <location>
        <begin position="18"/>
        <end position="152"/>
    </location>
</feature>
<evidence type="ECO:0000313" key="4">
    <source>
        <dbReference type="Proteomes" id="UP000254020"/>
    </source>
</evidence>
<evidence type="ECO:0000313" key="3">
    <source>
        <dbReference type="EMBL" id="STU67801.1"/>
    </source>
</evidence>
<dbReference type="EMBL" id="UGMA01000005">
    <property type="protein sequence ID" value="STU67801.1"/>
    <property type="molecule type" value="Genomic_DNA"/>
</dbReference>
<protein>
    <recommendedName>
        <fullName evidence="1">Lambda phage tail tube protein N-terminal domain-containing protein</fullName>
    </recommendedName>
</protein>
<accession>A0A377YZJ2</accession>